<dbReference type="PROSITE" id="PS51194">
    <property type="entry name" value="HELICASE_CTER"/>
    <property type="match status" value="1"/>
</dbReference>
<protein>
    <recommendedName>
        <fullName evidence="10">P-loop containing nucleoside triphosphate hydrolase protein</fullName>
    </recommendedName>
</protein>
<evidence type="ECO:0000259" key="7">
    <source>
        <dbReference type="PROSITE" id="PS51194"/>
    </source>
</evidence>
<organism evidence="8 9">
    <name type="scientific">Coemansia aciculifera</name>
    <dbReference type="NCBI Taxonomy" id="417176"/>
    <lineage>
        <taxon>Eukaryota</taxon>
        <taxon>Fungi</taxon>
        <taxon>Fungi incertae sedis</taxon>
        <taxon>Zoopagomycota</taxon>
        <taxon>Kickxellomycotina</taxon>
        <taxon>Kickxellomycetes</taxon>
        <taxon>Kickxellales</taxon>
        <taxon>Kickxellaceae</taxon>
        <taxon>Coemansia</taxon>
    </lineage>
</organism>
<feature type="compositionally biased region" description="Basic and acidic residues" evidence="5">
    <location>
        <begin position="55"/>
        <end position="77"/>
    </location>
</feature>
<comment type="caution">
    <text evidence="8">The sequence shown here is derived from an EMBL/GenBank/DDBJ whole genome shotgun (WGS) entry which is preliminary data.</text>
</comment>
<dbReference type="CDD" id="cd18787">
    <property type="entry name" value="SF2_C_DEAD"/>
    <property type="match status" value="1"/>
</dbReference>
<dbReference type="SMART" id="SM00487">
    <property type="entry name" value="DEXDc"/>
    <property type="match status" value="1"/>
</dbReference>
<dbReference type="InterPro" id="IPR014001">
    <property type="entry name" value="Helicase_ATP-bd"/>
</dbReference>
<evidence type="ECO:0000259" key="6">
    <source>
        <dbReference type="PROSITE" id="PS51192"/>
    </source>
</evidence>
<dbReference type="Pfam" id="PF00270">
    <property type="entry name" value="DEAD"/>
    <property type="match status" value="1"/>
</dbReference>
<feature type="domain" description="Helicase C-terminal" evidence="7">
    <location>
        <begin position="611"/>
        <end position="762"/>
    </location>
</feature>
<evidence type="ECO:0008006" key="10">
    <source>
        <dbReference type="Google" id="ProtNLM"/>
    </source>
</evidence>
<dbReference type="PROSITE" id="PS51192">
    <property type="entry name" value="HELICASE_ATP_BIND_1"/>
    <property type="match status" value="1"/>
</dbReference>
<dbReference type="InterPro" id="IPR027417">
    <property type="entry name" value="P-loop_NTPase"/>
</dbReference>
<dbReference type="InterPro" id="IPR001650">
    <property type="entry name" value="Helicase_C-like"/>
</dbReference>
<feature type="region of interest" description="Disordered" evidence="5">
    <location>
        <begin position="41"/>
        <end position="101"/>
    </location>
</feature>
<dbReference type="GO" id="GO:0004386">
    <property type="term" value="F:helicase activity"/>
    <property type="evidence" value="ECO:0007669"/>
    <property type="project" value="UniProtKB-KW"/>
</dbReference>
<evidence type="ECO:0000256" key="5">
    <source>
        <dbReference type="SAM" id="MobiDB-lite"/>
    </source>
</evidence>
<dbReference type="SMART" id="SM00490">
    <property type="entry name" value="HELICc"/>
    <property type="match status" value="1"/>
</dbReference>
<proteinExistence type="predicted"/>
<gene>
    <name evidence="8" type="ORF">GGH94_006164</name>
</gene>
<name>A0A9W8M2E8_9FUNG</name>
<sequence length="762" mass="84776">MLSILARPGRASRLLLRPQSYDSGLLRRSLHASACTQFSATTHVAEQGRRSGGSSRDRREDKIKEQQGRREKWDKMKGSRNKMRLESLPQKGRSGGGQSQLLEARVRRARDQKEKFVQAREFVQRNASTQKERTMAEARILRQRSRQLKKRGTPGLGFTPARFRLLPIENESGTDLTALSNGEGTSMTIKELSEQVSKSMFDNIGLRADVVEAAKGILKEQLAARNPFSKVEPELRPTEIQALGIPEILGLTRISKKKPKTQQEIDGPGPNVFLAAETGSGKTLAYALPIISQLKQEEEDNARNIGKLRREKRPRALILVPSRELVKQVTSTLKKIGHKAKIRTVGLHLGVTRRHLRELVDQGPIDILVSTPGAILRYMGRDPILSPANIRRLVVDEADSMMDSHSFGDQMDEVLDMIRLSNETQGRREQAIFVSATLPKMIREQIILRYPDVTHVTTPSLHRAPQKLSQTFIDVSKDYQGHRLNALWFVLRTAATDKHLIIFCNNKVHANLVYRQLYKRGVPSLLLVGGSRPPKKIGKEAPRRVGSAGGRERLSDEEEEELRLRARNSRRAPRGADAWERATWFAGQSEQVSADTTRAEVVEADEIEGEEEEELAVAEDEEVEDAVAEPVSGVDISDLKAPIPGFDREEVLRAFVSPGPIPAHLLPPIPADQTAENEGLSGLAGSRKILVCTDLASRGLDTTCVTHVVLFDFPTTAIDYLHRSGRTARAGTRGKVTALVGKKDRRLADQIRLAIRQGGVIN</sequence>
<dbReference type="Gene3D" id="3.40.50.300">
    <property type="entry name" value="P-loop containing nucleotide triphosphate hydrolases"/>
    <property type="match status" value="2"/>
</dbReference>
<dbReference type="EMBL" id="JANBUY010000403">
    <property type="protein sequence ID" value="KAJ2859331.1"/>
    <property type="molecule type" value="Genomic_DNA"/>
</dbReference>
<keyword evidence="4" id="KW-0067">ATP-binding</keyword>
<evidence type="ECO:0000256" key="1">
    <source>
        <dbReference type="ARBA" id="ARBA00022741"/>
    </source>
</evidence>
<dbReference type="GO" id="GO:0005524">
    <property type="term" value="F:ATP binding"/>
    <property type="evidence" value="ECO:0007669"/>
    <property type="project" value="UniProtKB-KW"/>
</dbReference>
<feature type="domain" description="Helicase ATP-binding" evidence="6">
    <location>
        <begin position="263"/>
        <end position="456"/>
    </location>
</feature>
<dbReference type="InterPro" id="IPR011545">
    <property type="entry name" value="DEAD/DEAH_box_helicase_dom"/>
</dbReference>
<dbReference type="Proteomes" id="UP001140074">
    <property type="component" value="Unassembled WGS sequence"/>
</dbReference>
<dbReference type="AlphaFoldDB" id="A0A9W8M2E8"/>
<evidence type="ECO:0000313" key="8">
    <source>
        <dbReference type="EMBL" id="KAJ2859331.1"/>
    </source>
</evidence>
<evidence type="ECO:0000256" key="4">
    <source>
        <dbReference type="ARBA" id="ARBA00022840"/>
    </source>
</evidence>
<dbReference type="GO" id="GO:0016787">
    <property type="term" value="F:hydrolase activity"/>
    <property type="evidence" value="ECO:0007669"/>
    <property type="project" value="UniProtKB-KW"/>
</dbReference>
<keyword evidence="2" id="KW-0378">Hydrolase</keyword>
<dbReference type="SUPFAM" id="SSF52540">
    <property type="entry name" value="P-loop containing nucleoside triphosphate hydrolases"/>
    <property type="match status" value="2"/>
</dbReference>
<keyword evidence="1" id="KW-0547">Nucleotide-binding</keyword>
<evidence type="ECO:0000256" key="3">
    <source>
        <dbReference type="ARBA" id="ARBA00022806"/>
    </source>
</evidence>
<reference evidence="8" key="1">
    <citation type="submission" date="2022-07" db="EMBL/GenBank/DDBJ databases">
        <title>Phylogenomic reconstructions and comparative analyses of Kickxellomycotina fungi.</title>
        <authorList>
            <person name="Reynolds N.K."/>
            <person name="Stajich J.E."/>
            <person name="Barry K."/>
            <person name="Grigoriev I.V."/>
            <person name="Crous P."/>
            <person name="Smith M.E."/>
        </authorList>
    </citation>
    <scope>NUCLEOTIDE SEQUENCE</scope>
    <source>
        <strain evidence="8">RSA 476</strain>
    </source>
</reference>
<evidence type="ECO:0000313" key="9">
    <source>
        <dbReference type="Proteomes" id="UP001140074"/>
    </source>
</evidence>
<keyword evidence="3" id="KW-0347">Helicase</keyword>
<dbReference type="Pfam" id="PF00271">
    <property type="entry name" value="Helicase_C"/>
    <property type="match status" value="1"/>
</dbReference>
<dbReference type="GO" id="GO:0003676">
    <property type="term" value="F:nucleic acid binding"/>
    <property type="evidence" value="ECO:0007669"/>
    <property type="project" value="InterPro"/>
</dbReference>
<keyword evidence="9" id="KW-1185">Reference proteome</keyword>
<accession>A0A9W8M2E8</accession>
<dbReference type="PANTHER" id="PTHR47960">
    <property type="entry name" value="DEAD-BOX ATP-DEPENDENT RNA HELICASE 50"/>
    <property type="match status" value="1"/>
</dbReference>
<feature type="region of interest" description="Disordered" evidence="5">
    <location>
        <begin position="536"/>
        <end position="558"/>
    </location>
</feature>
<evidence type="ECO:0000256" key="2">
    <source>
        <dbReference type="ARBA" id="ARBA00022801"/>
    </source>
</evidence>